<feature type="domain" description="FeoB-type G" evidence="17">
    <location>
        <begin position="6"/>
        <end position="169"/>
    </location>
</feature>
<feature type="transmembrane region" description="Helical" evidence="16">
    <location>
        <begin position="306"/>
        <end position="326"/>
    </location>
</feature>
<gene>
    <name evidence="18" type="primary">feoB_1</name>
    <name evidence="18" type="ORF">HRbin17_00990</name>
</gene>
<evidence type="ECO:0000313" key="18">
    <source>
        <dbReference type="EMBL" id="GBC98477.1"/>
    </source>
</evidence>
<dbReference type="Gene3D" id="1.10.287.1770">
    <property type="match status" value="1"/>
</dbReference>
<keyword evidence="3" id="KW-1003">Cell membrane</keyword>
<dbReference type="InterPro" id="IPR011642">
    <property type="entry name" value="Gate_dom"/>
</dbReference>
<comment type="similarity">
    <text evidence="16">Belongs to the TRAFAC class TrmE-Era-EngA-EngB-Septin-like GTPase superfamily. FeoB GTPase (TC 9.A.8) family.</text>
</comment>
<feature type="transmembrane region" description="Helical" evidence="16">
    <location>
        <begin position="540"/>
        <end position="561"/>
    </location>
</feature>
<keyword evidence="5" id="KW-0997">Cell inner membrane</keyword>
<dbReference type="NCBIfam" id="TIGR00437">
    <property type="entry name" value="feoB"/>
    <property type="match status" value="1"/>
</dbReference>
<feature type="binding site" evidence="15">
    <location>
        <position position="28"/>
    </location>
    <ligand>
        <name>Mg(2+)</name>
        <dbReference type="ChEBI" id="CHEBI:18420"/>
        <label>2</label>
    </ligand>
</feature>
<keyword evidence="11 14" id="KW-0342">GTP-binding</keyword>
<accession>A0A2H5XBI5</accession>
<feature type="transmembrane region" description="Helical" evidence="16">
    <location>
        <begin position="633"/>
        <end position="653"/>
    </location>
</feature>
<feature type="transmembrane region" description="Helical" evidence="16">
    <location>
        <begin position="474"/>
        <end position="497"/>
    </location>
</feature>
<dbReference type="PROSITE" id="PS51711">
    <property type="entry name" value="G_FEOB"/>
    <property type="match status" value="1"/>
</dbReference>
<comment type="subcellular location">
    <subcellularLocation>
        <location evidence="1 16">Cell inner membrane</location>
        <topology evidence="1 16">Multi-pass membrane protein</topology>
    </subcellularLocation>
</comment>
<keyword evidence="2 16" id="KW-0813">Transport</keyword>
<dbReference type="InterPro" id="IPR003373">
    <property type="entry name" value="Fe2_transport_prot-B"/>
</dbReference>
<feature type="binding site" evidence="15">
    <location>
        <position position="25"/>
    </location>
    <ligand>
        <name>Mg(2+)</name>
        <dbReference type="ChEBI" id="CHEBI:18420"/>
        <label>2</label>
    </ligand>
</feature>
<feature type="transmembrane region" description="Helical" evidence="16">
    <location>
        <begin position="365"/>
        <end position="388"/>
    </location>
</feature>
<evidence type="ECO:0000256" key="12">
    <source>
        <dbReference type="ARBA" id="ARBA00023136"/>
    </source>
</evidence>
<dbReference type="FunFam" id="3.40.50.300:FF:000426">
    <property type="entry name" value="Ferrous iron transport protein B"/>
    <property type="match status" value="1"/>
</dbReference>
<comment type="caution">
    <text evidence="18">The sequence shown here is derived from an EMBL/GenBank/DDBJ whole genome shotgun (WGS) entry which is preliminary data.</text>
</comment>
<dbReference type="GO" id="GO:0046872">
    <property type="term" value="F:metal ion binding"/>
    <property type="evidence" value="ECO:0007669"/>
    <property type="project" value="UniProtKB-KW"/>
</dbReference>
<keyword evidence="6 16" id="KW-0812">Transmembrane</keyword>
<evidence type="ECO:0000259" key="17">
    <source>
        <dbReference type="PROSITE" id="PS51711"/>
    </source>
</evidence>
<evidence type="ECO:0000256" key="9">
    <source>
        <dbReference type="ARBA" id="ARBA00023004"/>
    </source>
</evidence>
<evidence type="ECO:0000256" key="4">
    <source>
        <dbReference type="ARBA" id="ARBA00022496"/>
    </source>
</evidence>
<protein>
    <recommendedName>
        <fullName evidence="13 16">Ferrous iron transport protein B</fullName>
    </recommendedName>
</protein>
<keyword evidence="7 14" id="KW-0547">Nucleotide-binding</keyword>
<dbReference type="Gene3D" id="3.40.50.300">
    <property type="entry name" value="P-loop containing nucleotide triphosphate hydrolases"/>
    <property type="match status" value="1"/>
</dbReference>
<evidence type="ECO:0000256" key="6">
    <source>
        <dbReference type="ARBA" id="ARBA00022692"/>
    </source>
</evidence>
<evidence type="ECO:0000256" key="7">
    <source>
        <dbReference type="ARBA" id="ARBA00022741"/>
    </source>
</evidence>
<comment type="caution">
    <text evidence="16">Lacks conserved residue(s) required for the propagation of feature annotation.</text>
</comment>
<dbReference type="Pfam" id="PF07670">
    <property type="entry name" value="Gate"/>
    <property type="match status" value="2"/>
</dbReference>
<reference evidence="19" key="1">
    <citation type="submission" date="2017-09" db="EMBL/GenBank/DDBJ databases">
        <title>Metaegenomics of thermophilic ammonia-oxidizing enrichment culture.</title>
        <authorList>
            <person name="Kato S."/>
            <person name="Suzuki K."/>
        </authorList>
    </citation>
    <scope>NUCLEOTIDE SEQUENCE [LARGE SCALE GENOMIC DNA]</scope>
</reference>
<dbReference type="InterPro" id="IPR030389">
    <property type="entry name" value="G_FEOB_dom"/>
</dbReference>
<evidence type="ECO:0000256" key="8">
    <source>
        <dbReference type="ARBA" id="ARBA00022989"/>
    </source>
</evidence>
<evidence type="ECO:0000256" key="10">
    <source>
        <dbReference type="ARBA" id="ARBA00023065"/>
    </source>
</evidence>
<dbReference type="Pfam" id="PF17910">
    <property type="entry name" value="FeoB_Cyto"/>
    <property type="match status" value="1"/>
</dbReference>
<dbReference type="InterPro" id="IPR006073">
    <property type="entry name" value="GTP-bd"/>
</dbReference>
<keyword evidence="8 16" id="KW-1133">Transmembrane helix</keyword>
<evidence type="ECO:0000256" key="11">
    <source>
        <dbReference type="ARBA" id="ARBA00023134"/>
    </source>
</evidence>
<keyword evidence="9 16" id="KW-0408">Iron</keyword>
<feature type="binding site" evidence="14">
    <location>
        <begin position="13"/>
        <end position="20"/>
    </location>
    <ligand>
        <name>GTP</name>
        <dbReference type="ChEBI" id="CHEBI:37565"/>
        <label>1</label>
    </ligand>
</feature>
<dbReference type="PRINTS" id="PR00326">
    <property type="entry name" value="GTP1OBG"/>
</dbReference>
<dbReference type="InterPro" id="IPR027417">
    <property type="entry name" value="P-loop_NTPase"/>
</dbReference>
<dbReference type="EMBL" id="BEHT01000011">
    <property type="protein sequence ID" value="GBC98477.1"/>
    <property type="molecule type" value="Genomic_DNA"/>
</dbReference>
<comment type="function">
    <text evidence="16">Probable transporter of a GTP-driven Fe(2+) uptake system.</text>
</comment>
<organism evidence="18 19">
    <name type="scientific">Candidatus Fervidibacter japonicus</name>
    <dbReference type="NCBI Taxonomy" id="2035412"/>
    <lineage>
        <taxon>Bacteria</taxon>
        <taxon>Candidatus Fervidibacterota</taxon>
        <taxon>Candidatus Fervidibacter</taxon>
    </lineage>
</organism>
<evidence type="ECO:0000256" key="2">
    <source>
        <dbReference type="ARBA" id="ARBA00022448"/>
    </source>
</evidence>
<dbReference type="Pfam" id="PF02421">
    <property type="entry name" value="FeoB_N"/>
    <property type="match status" value="1"/>
</dbReference>
<dbReference type="GO" id="GO:0005886">
    <property type="term" value="C:plasma membrane"/>
    <property type="evidence" value="ECO:0007669"/>
    <property type="project" value="UniProtKB-SubCell"/>
</dbReference>
<keyword evidence="4 16" id="KW-0410">Iron transport</keyword>
<evidence type="ECO:0000256" key="16">
    <source>
        <dbReference type="RuleBase" id="RU362098"/>
    </source>
</evidence>
<dbReference type="GO" id="GO:0015093">
    <property type="term" value="F:ferrous iron transmembrane transporter activity"/>
    <property type="evidence" value="ECO:0007669"/>
    <property type="project" value="UniProtKB-UniRule"/>
</dbReference>
<dbReference type="Proteomes" id="UP000236173">
    <property type="component" value="Unassembled WGS sequence"/>
</dbReference>
<dbReference type="SUPFAM" id="SSF52540">
    <property type="entry name" value="P-loop containing nucleoside triphosphate hydrolases"/>
    <property type="match status" value="1"/>
</dbReference>
<name>A0A2H5XBI5_9BACT</name>
<evidence type="ECO:0000313" key="19">
    <source>
        <dbReference type="Proteomes" id="UP000236173"/>
    </source>
</evidence>
<dbReference type="CDD" id="cd01879">
    <property type="entry name" value="FeoB"/>
    <property type="match status" value="1"/>
</dbReference>
<keyword evidence="15" id="KW-0460">Magnesium</keyword>
<feature type="transmembrane region" description="Helical" evidence="16">
    <location>
        <begin position="665"/>
        <end position="694"/>
    </location>
</feature>
<feature type="binding site" evidence="14">
    <location>
        <begin position="38"/>
        <end position="42"/>
    </location>
    <ligand>
        <name>GTP</name>
        <dbReference type="ChEBI" id="CHEBI:37565"/>
        <label>1</label>
    </ligand>
</feature>
<evidence type="ECO:0000256" key="5">
    <source>
        <dbReference type="ARBA" id="ARBA00022519"/>
    </source>
</evidence>
<sequence>MAATKTLTIALLGNPNTGKSTLFNALTGLRQHVGNWPGKTVEKAEGFARLRDGQTVRIVDLPGTYALHAESPEERIACEFLLSDEVDAVIVVVDATNLARNLYLVLQALELTDKIVVALNLMDEAAAKGVNIHLQRLRDMLGVPVVPTVAVRGEGVAEALEAAVAVAEGRLPVRPVKTRYPLLVENCLQKVTPLLEQVVDGRWRTASRWLALRLLEGDELALAWLSQRDGVVEQVLNECRRDAEGFGTSLDLEIARTLHERATAIASAVTEQTPRPSLQLRFGRWVVVVPRFDWTEWLDNLLTHRWLGLPLTLALFGLIFWLTAIGANKPSAWLEGGVSWLVAQARHWANAVGLSWWLKGVLVDGVLLGVGSVFAVMFPPMLIFYLLYAVLEDFGLVPRIAFNLDKVMQKVGSQGKHCLSCMVSYGCNIPGVLATRVIEDPRVRLIAILTAALNPCNGRWGNLLPLSLLLFGKWAPLVLVALIAISFTAVLFGSWLLSHTVLKGTTTLFVLELPPYRKPSLRKLLVNTVWERAVQTQYRALLIAAPFCALIWLLSNLPVGAPFERTVTGNLVATLDVAGKPLGLDGSMLTACLFALPAKEIALASLAITYGLQRTLDEPAAVLDFLRAHWSPLAAFTFLVFYALYLPCAYTFVVQAKEAGHWKWAVFAGAFQLSVAVLFTAAVHWSGVALIAAFK</sequence>
<feature type="binding site" evidence="15">
    <location>
        <position position="27"/>
    </location>
    <ligand>
        <name>Mg(2+)</name>
        <dbReference type="ChEBI" id="CHEBI:18420"/>
        <label>2</label>
    </ligand>
</feature>
<dbReference type="Pfam" id="PF07664">
    <property type="entry name" value="FeoB_C"/>
    <property type="match status" value="1"/>
</dbReference>
<dbReference type="InterPro" id="IPR050860">
    <property type="entry name" value="FeoB_GTPase"/>
</dbReference>
<evidence type="ECO:0000256" key="1">
    <source>
        <dbReference type="ARBA" id="ARBA00004429"/>
    </source>
</evidence>
<keyword evidence="15" id="KW-0479">Metal-binding</keyword>
<keyword evidence="10" id="KW-0406">Ion transport</keyword>
<feature type="binding site" evidence="14">
    <location>
        <begin position="60"/>
        <end position="63"/>
    </location>
    <ligand>
        <name>GTP</name>
        <dbReference type="ChEBI" id="CHEBI:37565"/>
        <label>1</label>
    </ligand>
</feature>
<proteinExistence type="inferred from homology"/>
<feature type="binding site" evidence="15">
    <location>
        <position position="24"/>
    </location>
    <ligand>
        <name>Mg(2+)</name>
        <dbReference type="ChEBI" id="CHEBI:18420"/>
        <label>2</label>
    </ligand>
</feature>
<dbReference type="InterPro" id="IPR041069">
    <property type="entry name" value="FeoB_Cyto"/>
</dbReference>
<dbReference type="InterPro" id="IPR011640">
    <property type="entry name" value="Fe2_transport_prot_B_C"/>
</dbReference>
<keyword evidence="12 16" id="KW-0472">Membrane</keyword>
<evidence type="ECO:0000256" key="14">
    <source>
        <dbReference type="PIRSR" id="PIRSR603373-1"/>
    </source>
</evidence>
<dbReference type="AlphaFoldDB" id="A0A2H5XBI5"/>
<feature type="binding site" evidence="14">
    <location>
        <begin position="120"/>
        <end position="123"/>
    </location>
    <ligand>
        <name>GTP</name>
        <dbReference type="ChEBI" id="CHEBI:37565"/>
        <label>1</label>
    </ligand>
</feature>
<evidence type="ECO:0000256" key="3">
    <source>
        <dbReference type="ARBA" id="ARBA00022475"/>
    </source>
</evidence>
<dbReference type="PANTHER" id="PTHR43185:SF2">
    <property type="entry name" value="FERROUS IRON TRANSPORT PROTEIN B"/>
    <property type="match status" value="1"/>
</dbReference>
<evidence type="ECO:0000256" key="15">
    <source>
        <dbReference type="PIRSR" id="PIRSR603373-2"/>
    </source>
</evidence>
<evidence type="ECO:0000256" key="13">
    <source>
        <dbReference type="NCBIfam" id="TIGR00437"/>
    </source>
</evidence>
<dbReference type="GO" id="GO:0005525">
    <property type="term" value="F:GTP binding"/>
    <property type="evidence" value="ECO:0007669"/>
    <property type="project" value="UniProtKB-KW"/>
</dbReference>
<dbReference type="PANTHER" id="PTHR43185">
    <property type="entry name" value="FERROUS IRON TRANSPORT PROTEIN B"/>
    <property type="match status" value="1"/>
</dbReference>